<dbReference type="HOGENOM" id="CLU_2182776_0_0_6"/>
<proteinExistence type="predicted"/>
<sequence length="109" mass="12046">MSRAAPDWRKMLSLEPRLRAAQGNQRGFMPFQSGSGEQVIVQSAPIQSKMISCALALARALALAILSQSPLATMRFRMRPRGAMAFCTLSLKTVSLKTLSQTRESEIEY</sequence>
<reference evidence="2" key="1">
    <citation type="submission" date="2011-06" db="EMBL/GenBank/DDBJ databases">
        <authorList>
            <consortium name="US DOE Joint Genome Institute (JGI-PGF)"/>
            <person name="Lucas S."/>
            <person name="Han J."/>
            <person name="Lapidus A."/>
            <person name="Cheng J.-F."/>
            <person name="Goodwin L."/>
            <person name="Pitluck S."/>
            <person name="Peters L."/>
            <person name="Land M.L."/>
            <person name="Hauser L."/>
            <person name="Vogl K."/>
            <person name="Liu Z."/>
            <person name="Overmann J."/>
            <person name="Frigaard N.-U."/>
            <person name="Bryant D.A."/>
            <person name="Woyke T.J."/>
        </authorList>
    </citation>
    <scope>NUCLEOTIDE SEQUENCE [LARGE SCALE GENOMIC DNA]</scope>
    <source>
        <strain evidence="2">970</strain>
    </source>
</reference>
<protein>
    <submittedName>
        <fullName evidence="1">Uncharacterized protein</fullName>
    </submittedName>
</protein>
<accession>H8Z4Z6</accession>
<dbReference type="STRING" id="631362.Thi970DRAFT_04036"/>
<gene>
    <name evidence="1" type="ORF">Thi970DRAFT_04036</name>
</gene>
<dbReference type="Proteomes" id="UP000002964">
    <property type="component" value="Unassembled WGS sequence"/>
</dbReference>
<reference evidence="1 2" key="2">
    <citation type="submission" date="2011-11" db="EMBL/GenBank/DDBJ databases">
        <authorList>
            <consortium name="US DOE Joint Genome Institute"/>
            <person name="Lucas S."/>
            <person name="Han J."/>
            <person name="Lapidus A."/>
            <person name="Cheng J.-F."/>
            <person name="Goodwin L."/>
            <person name="Pitluck S."/>
            <person name="Peters L."/>
            <person name="Ovchinnikova G."/>
            <person name="Zhang X."/>
            <person name="Detter J.C."/>
            <person name="Han C."/>
            <person name="Tapia R."/>
            <person name="Land M."/>
            <person name="Hauser L."/>
            <person name="Kyrpides N."/>
            <person name="Ivanova N."/>
            <person name="Pagani I."/>
            <person name="Vogl K."/>
            <person name="Liu Z."/>
            <person name="Overmann J."/>
            <person name="Frigaard N.-U."/>
            <person name="Bryant D."/>
            <person name="Woyke T."/>
        </authorList>
    </citation>
    <scope>NUCLEOTIDE SEQUENCE [LARGE SCALE GENOMIC DNA]</scope>
    <source>
        <strain evidence="1 2">970</strain>
    </source>
</reference>
<keyword evidence="2" id="KW-1185">Reference proteome</keyword>
<organism evidence="1 2">
    <name type="scientific">Thiorhodovibrio frisius</name>
    <dbReference type="NCBI Taxonomy" id="631362"/>
    <lineage>
        <taxon>Bacteria</taxon>
        <taxon>Pseudomonadati</taxon>
        <taxon>Pseudomonadota</taxon>
        <taxon>Gammaproteobacteria</taxon>
        <taxon>Chromatiales</taxon>
        <taxon>Chromatiaceae</taxon>
        <taxon>Thiorhodovibrio</taxon>
    </lineage>
</organism>
<evidence type="ECO:0000313" key="2">
    <source>
        <dbReference type="Proteomes" id="UP000002964"/>
    </source>
</evidence>
<name>H8Z4Z6_9GAMM</name>
<evidence type="ECO:0000313" key="1">
    <source>
        <dbReference type="EMBL" id="EIC20403.1"/>
    </source>
</evidence>
<dbReference type="AlphaFoldDB" id="H8Z4Z6"/>
<dbReference type="EMBL" id="JH603170">
    <property type="protein sequence ID" value="EIC20403.1"/>
    <property type="molecule type" value="Genomic_DNA"/>
</dbReference>